<dbReference type="AlphaFoldDB" id="A0A553IG54"/>
<dbReference type="SUPFAM" id="SSF51905">
    <property type="entry name" value="FAD/NAD(P)-binding domain"/>
    <property type="match status" value="1"/>
</dbReference>
<dbReference type="InterPro" id="IPR050097">
    <property type="entry name" value="Ferredoxin-NADP_redctase_2"/>
</dbReference>
<dbReference type="GO" id="GO:0016491">
    <property type="term" value="F:oxidoreductase activity"/>
    <property type="evidence" value="ECO:0007669"/>
    <property type="project" value="UniProtKB-KW"/>
</dbReference>
<proteinExistence type="predicted"/>
<evidence type="ECO:0000256" key="1">
    <source>
        <dbReference type="ARBA" id="ARBA00022630"/>
    </source>
</evidence>
<dbReference type="PRINTS" id="PR00368">
    <property type="entry name" value="FADPNR"/>
</dbReference>
<dbReference type="Gene3D" id="3.50.50.60">
    <property type="entry name" value="FAD/NAD(P)-binding domain"/>
    <property type="match status" value="2"/>
</dbReference>
<sequence>MFNFNLDTQLHNTFNTQLIYDFIVIGGGPSGLNASIYAHRLGMTTGIITYDIGGQLLNTNDVDNYLGLPNDTGSGLTEKFISHVKQFEIPVLDKIYVDKITKDNNLFQIYLNNGDIIQSKTVLLSTGSTPKKLGIPGEDIFDAKGISYCAICDAPFYKDKHVVVAGGGNSAIESALDLAKWAKKVTVIQRSKFRADKILLENMYKNDKIDYMLETQILEVHGRNQVDSLTILDKKTNQTSNFKADGLFVAIGMKPNTKFIKDFVTLNDYHEVIVNSKQETNIPGLYAAGDMVDQPHKQIIIAAAEGAKAAIHANQYLKFKGE</sequence>
<comment type="caution">
    <text evidence="4">The sequence shown here is derived from an EMBL/GenBank/DDBJ whole genome shotgun (WGS) entry which is preliminary data.</text>
</comment>
<evidence type="ECO:0000313" key="5">
    <source>
        <dbReference type="Proteomes" id="UP000315938"/>
    </source>
</evidence>
<dbReference type="InterPro" id="IPR023753">
    <property type="entry name" value="FAD/NAD-binding_dom"/>
</dbReference>
<dbReference type="Proteomes" id="UP000315938">
    <property type="component" value="Unassembled WGS sequence"/>
</dbReference>
<reference evidence="4 5" key="1">
    <citation type="submission" date="2019-07" db="EMBL/GenBank/DDBJ databases">
        <title>Genome sequence of Acholeplasma laidlawii strain with increased resistance to erythromycin.</title>
        <authorList>
            <person name="Medvedeva E.S."/>
            <person name="Baranova N.B."/>
            <person name="Siniagina M.N."/>
            <person name="Mouzykantov A."/>
            <person name="Chernova O.A."/>
            <person name="Chernov V.M."/>
        </authorList>
    </citation>
    <scope>NUCLEOTIDE SEQUENCE [LARGE SCALE GENOMIC DNA]</scope>
    <source>
        <strain evidence="4 5">PG8REry</strain>
    </source>
</reference>
<keyword evidence="1" id="KW-0285">Flavoprotein</keyword>
<organism evidence="4 5">
    <name type="scientific">Acholeplasma laidlawii</name>
    <dbReference type="NCBI Taxonomy" id="2148"/>
    <lineage>
        <taxon>Bacteria</taxon>
        <taxon>Bacillati</taxon>
        <taxon>Mycoplasmatota</taxon>
        <taxon>Mollicutes</taxon>
        <taxon>Acholeplasmatales</taxon>
        <taxon>Acholeplasmataceae</taxon>
        <taxon>Acholeplasma</taxon>
    </lineage>
</organism>
<accession>A0A553IG54</accession>
<dbReference type="RefSeq" id="WP_064211945.1">
    <property type="nucleotide sequence ID" value="NZ_JACAOE010000002.1"/>
</dbReference>
<keyword evidence="2" id="KW-0560">Oxidoreductase</keyword>
<dbReference type="PRINTS" id="PR00469">
    <property type="entry name" value="PNDRDTASEII"/>
</dbReference>
<dbReference type="InterPro" id="IPR036188">
    <property type="entry name" value="FAD/NAD-bd_sf"/>
</dbReference>
<evidence type="ECO:0000256" key="2">
    <source>
        <dbReference type="ARBA" id="ARBA00023002"/>
    </source>
</evidence>
<evidence type="ECO:0000259" key="3">
    <source>
        <dbReference type="Pfam" id="PF07992"/>
    </source>
</evidence>
<name>A0A553IG54_ACHLA</name>
<evidence type="ECO:0000313" key="4">
    <source>
        <dbReference type="EMBL" id="TRX99179.1"/>
    </source>
</evidence>
<feature type="domain" description="FAD/NAD(P)-binding" evidence="3">
    <location>
        <begin position="20"/>
        <end position="306"/>
    </location>
</feature>
<protein>
    <submittedName>
        <fullName evidence="4">Thioredoxin reductase</fullName>
    </submittedName>
</protein>
<dbReference type="PANTHER" id="PTHR48105">
    <property type="entry name" value="THIOREDOXIN REDUCTASE 1-RELATED-RELATED"/>
    <property type="match status" value="1"/>
</dbReference>
<dbReference type="EMBL" id="VKID01000002">
    <property type="protein sequence ID" value="TRX99179.1"/>
    <property type="molecule type" value="Genomic_DNA"/>
</dbReference>
<dbReference type="Pfam" id="PF07992">
    <property type="entry name" value="Pyr_redox_2"/>
    <property type="match status" value="1"/>
</dbReference>
<gene>
    <name evidence="4" type="ORF">FNV44_05585</name>
</gene>